<accession>A0A9Q3JGV8</accession>
<gene>
    <name evidence="2" type="ORF">O181_101599</name>
</gene>
<name>A0A9Q3JGV8_9BASI</name>
<protein>
    <submittedName>
        <fullName evidence="2">Uncharacterized protein</fullName>
    </submittedName>
</protein>
<evidence type="ECO:0000256" key="1">
    <source>
        <dbReference type="SAM" id="MobiDB-lite"/>
    </source>
</evidence>
<sequence>MAMARGHLSLGQSSPCLITDGIKMPNLPCEQTLPKPTPGPSATQWVEDFIRRNKPKITLLISTSDSSELTIPPFVEPSKPNEPPIPSLSQPSEPHEDTLTCEPEPEVAPTQSMEEPFACPSTPASVIIISNRPIRSPLPPLLPQRSQMPPSLIPKMRLGRNLWTCN</sequence>
<keyword evidence="3" id="KW-1185">Reference proteome</keyword>
<feature type="region of interest" description="Disordered" evidence="1">
    <location>
        <begin position="61"/>
        <end position="118"/>
    </location>
</feature>
<evidence type="ECO:0000313" key="3">
    <source>
        <dbReference type="Proteomes" id="UP000765509"/>
    </source>
</evidence>
<dbReference type="Proteomes" id="UP000765509">
    <property type="component" value="Unassembled WGS sequence"/>
</dbReference>
<dbReference type="AlphaFoldDB" id="A0A9Q3JGV8"/>
<organism evidence="2 3">
    <name type="scientific">Austropuccinia psidii MF-1</name>
    <dbReference type="NCBI Taxonomy" id="1389203"/>
    <lineage>
        <taxon>Eukaryota</taxon>
        <taxon>Fungi</taxon>
        <taxon>Dikarya</taxon>
        <taxon>Basidiomycota</taxon>
        <taxon>Pucciniomycotina</taxon>
        <taxon>Pucciniomycetes</taxon>
        <taxon>Pucciniales</taxon>
        <taxon>Sphaerophragmiaceae</taxon>
        <taxon>Austropuccinia</taxon>
    </lineage>
</organism>
<evidence type="ECO:0000313" key="2">
    <source>
        <dbReference type="EMBL" id="MBW0561884.1"/>
    </source>
</evidence>
<dbReference type="EMBL" id="AVOT02071679">
    <property type="protein sequence ID" value="MBW0561884.1"/>
    <property type="molecule type" value="Genomic_DNA"/>
</dbReference>
<reference evidence="2" key="1">
    <citation type="submission" date="2021-03" db="EMBL/GenBank/DDBJ databases">
        <title>Draft genome sequence of rust myrtle Austropuccinia psidii MF-1, a brazilian biotype.</title>
        <authorList>
            <person name="Quecine M.C."/>
            <person name="Pachon D.M.R."/>
            <person name="Bonatelli M.L."/>
            <person name="Correr F.H."/>
            <person name="Franceschini L.M."/>
            <person name="Leite T.F."/>
            <person name="Margarido G.R.A."/>
            <person name="Almeida C.A."/>
            <person name="Ferrarezi J.A."/>
            <person name="Labate C.A."/>
        </authorList>
    </citation>
    <scope>NUCLEOTIDE SEQUENCE</scope>
    <source>
        <strain evidence="2">MF-1</strain>
    </source>
</reference>
<proteinExistence type="predicted"/>
<comment type="caution">
    <text evidence="2">The sequence shown here is derived from an EMBL/GenBank/DDBJ whole genome shotgun (WGS) entry which is preliminary data.</text>
</comment>